<accession>T0GCU3</accession>
<dbReference type="PANTHER" id="PTHR30273">
    <property type="entry name" value="PERIPLASMIC SIGNAL SENSOR AND SIGMA FACTOR ACTIVATOR FECR-RELATED"/>
    <property type="match status" value="1"/>
</dbReference>
<dbReference type="GO" id="GO:0016989">
    <property type="term" value="F:sigma factor antagonist activity"/>
    <property type="evidence" value="ECO:0007669"/>
    <property type="project" value="TreeGrafter"/>
</dbReference>
<dbReference type="EMBL" id="ATHO01000153">
    <property type="protein sequence ID" value="EQB01606.1"/>
    <property type="molecule type" value="Genomic_DNA"/>
</dbReference>
<dbReference type="Gene3D" id="2.60.120.1440">
    <property type="match status" value="1"/>
</dbReference>
<dbReference type="InterPro" id="IPR006860">
    <property type="entry name" value="FecR"/>
</dbReference>
<evidence type="ECO:0000259" key="1">
    <source>
        <dbReference type="Pfam" id="PF04773"/>
    </source>
</evidence>
<keyword evidence="3" id="KW-1185">Reference proteome</keyword>
<protein>
    <recommendedName>
        <fullName evidence="1">FecR protein domain-containing protein</fullName>
    </recommendedName>
</protein>
<gene>
    <name evidence="2" type="ORF">L288_17705</name>
</gene>
<dbReference type="Pfam" id="PF04773">
    <property type="entry name" value="FecR"/>
    <property type="match status" value="1"/>
</dbReference>
<sequence>MAAMLLLFLAHPFSNSQIFETAVGGQRIASLPDTSRVTLNTDSRVAARFTANERLITLDRGEALFEVSRDPNRPFIVQTHLGKVTALGTKFIVRDRGSSMEVTLLEGKVLVDPDKDGQTSFIMTPGQRVRIGTAGTALVDKPSLEAVTAWRSGGLVLQDMSAAAAVGEMNRYGQKPITLDRSADVAECRVSGVFRVADTERFAHILARICGLRLEQRDDRYLLIP</sequence>
<organism evidence="2 3">
    <name type="scientific">Sphingobium quisquiliarum P25</name>
    <dbReference type="NCBI Taxonomy" id="1329909"/>
    <lineage>
        <taxon>Bacteria</taxon>
        <taxon>Pseudomonadati</taxon>
        <taxon>Pseudomonadota</taxon>
        <taxon>Alphaproteobacteria</taxon>
        <taxon>Sphingomonadales</taxon>
        <taxon>Sphingomonadaceae</taxon>
        <taxon>Sphingobium</taxon>
    </lineage>
</organism>
<reference evidence="2 3" key="1">
    <citation type="journal article" date="2013" name="Genome Announc.">
        <title>Draft Genome Sequence of Sphingobium quisquiliarum Strain P25T, a Novel Hexachlorocyclohexane (HCH)-Degrading Bacterium Isolated from an HCH Dumpsite.</title>
        <authorList>
            <person name="Kumar Singh A."/>
            <person name="Sangwan N."/>
            <person name="Sharma A."/>
            <person name="Gupta V."/>
            <person name="Khurana J.P."/>
            <person name="Lal R."/>
        </authorList>
    </citation>
    <scope>NUCLEOTIDE SEQUENCE [LARGE SCALE GENOMIC DNA]</scope>
    <source>
        <strain evidence="2 3">P25</strain>
    </source>
</reference>
<proteinExistence type="predicted"/>
<comment type="caution">
    <text evidence="2">The sequence shown here is derived from an EMBL/GenBank/DDBJ whole genome shotgun (WGS) entry which is preliminary data.</text>
</comment>
<evidence type="ECO:0000313" key="3">
    <source>
        <dbReference type="Proteomes" id="UP000015525"/>
    </source>
</evidence>
<feature type="domain" description="FecR protein" evidence="1">
    <location>
        <begin position="20"/>
        <end position="109"/>
    </location>
</feature>
<dbReference type="Proteomes" id="UP000015525">
    <property type="component" value="Unassembled WGS sequence"/>
</dbReference>
<dbReference type="PATRIC" id="fig|1329909.3.peg.3406"/>
<evidence type="ECO:0000313" key="2">
    <source>
        <dbReference type="EMBL" id="EQB01606.1"/>
    </source>
</evidence>
<dbReference type="InterPro" id="IPR012373">
    <property type="entry name" value="Ferrdict_sens_TM"/>
</dbReference>
<dbReference type="PANTHER" id="PTHR30273:SF2">
    <property type="entry name" value="PROTEIN FECR"/>
    <property type="match status" value="1"/>
</dbReference>
<dbReference type="AlphaFoldDB" id="T0GCU3"/>
<name>T0GCU3_9SPHN</name>